<dbReference type="AlphaFoldDB" id="A0A0E9UW61"/>
<proteinExistence type="predicted"/>
<dbReference type="EMBL" id="GBXM01038458">
    <property type="protein sequence ID" value="JAH70119.1"/>
    <property type="molecule type" value="Transcribed_RNA"/>
</dbReference>
<accession>A0A0E9UW61</accession>
<reference evidence="1" key="2">
    <citation type="journal article" date="2015" name="Fish Shellfish Immunol.">
        <title>Early steps in the European eel (Anguilla anguilla)-Vibrio vulnificus interaction in the gills: Role of the RtxA13 toxin.</title>
        <authorList>
            <person name="Callol A."/>
            <person name="Pajuelo D."/>
            <person name="Ebbesson L."/>
            <person name="Teles M."/>
            <person name="MacKenzie S."/>
            <person name="Amaro C."/>
        </authorList>
    </citation>
    <scope>NUCLEOTIDE SEQUENCE</scope>
</reference>
<sequence length="46" mass="5228">MTMLVGPYSDVQTFRLANLHSYFLLSQSSVCFLSRYSNSPCICAYL</sequence>
<organism evidence="1">
    <name type="scientific">Anguilla anguilla</name>
    <name type="common">European freshwater eel</name>
    <name type="synonym">Muraena anguilla</name>
    <dbReference type="NCBI Taxonomy" id="7936"/>
    <lineage>
        <taxon>Eukaryota</taxon>
        <taxon>Metazoa</taxon>
        <taxon>Chordata</taxon>
        <taxon>Craniata</taxon>
        <taxon>Vertebrata</taxon>
        <taxon>Euteleostomi</taxon>
        <taxon>Actinopterygii</taxon>
        <taxon>Neopterygii</taxon>
        <taxon>Teleostei</taxon>
        <taxon>Anguilliformes</taxon>
        <taxon>Anguillidae</taxon>
        <taxon>Anguilla</taxon>
    </lineage>
</organism>
<protein>
    <submittedName>
        <fullName evidence="1">Uncharacterized protein</fullName>
    </submittedName>
</protein>
<name>A0A0E9UW61_ANGAN</name>
<evidence type="ECO:0000313" key="1">
    <source>
        <dbReference type="EMBL" id="JAH70119.1"/>
    </source>
</evidence>
<reference evidence="1" key="1">
    <citation type="submission" date="2014-11" db="EMBL/GenBank/DDBJ databases">
        <authorList>
            <person name="Amaro Gonzalez C."/>
        </authorList>
    </citation>
    <scope>NUCLEOTIDE SEQUENCE</scope>
</reference>